<sequence length="112" mass="12252">MQRIFAVLKQAFRQSLVILGLVSLMSVSCLLIFATQPSMAASRPMMQQETMDQSTQEAVSAREQAYEEQIQAAEDPDKVYEENVKNAGQGEGIVQKAVEGAKEAVTKVTGNE</sequence>
<keyword evidence="3" id="KW-1185">Reference proteome</keyword>
<dbReference type="PROSITE" id="PS51257">
    <property type="entry name" value="PROKAR_LIPOPROTEIN"/>
    <property type="match status" value="1"/>
</dbReference>
<gene>
    <name evidence="2" type="ORF">NIES1031_22090</name>
</gene>
<accession>A0A1U7HCF1</accession>
<dbReference type="EMBL" id="MRCC01000028">
    <property type="protein sequence ID" value="OKH21282.1"/>
    <property type="molecule type" value="Genomic_DNA"/>
</dbReference>
<protein>
    <submittedName>
        <fullName evidence="2">Uncharacterized protein</fullName>
    </submittedName>
</protein>
<evidence type="ECO:0000313" key="3">
    <source>
        <dbReference type="Proteomes" id="UP000185984"/>
    </source>
</evidence>
<proteinExistence type="predicted"/>
<dbReference type="RefSeq" id="WP_073551595.1">
    <property type="nucleotide sequence ID" value="NZ_CAWMVK010000021.1"/>
</dbReference>
<reference evidence="2 3" key="1">
    <citation type="submission" date="2016-11" db="EMBL/GenBank/DDBJ databases">
        <title>Draft Genome Sequences of Nine Cyanobacterial Strains from Diverse Habitats.</title>
        <authorList>
            <person name="Zhu T."/>
            <person name="Hou S."/>
            <person name="Lu X."/>
            <person name="Hess W.R."/>
        </authorList>
    </citation>
    <scope>NUCLEOTIDE SEQUENCE [LARGE SCALE GENOMIC DNA]</scope>
    <source>
        <strain evidence="2 3">5.2 s.c.1</strain>
    </source>
</reference>
<dbReference type="AlphaFoldDB" id="A0A1U7HCF1"/>
<feature type="compositionally biased region" description="Polar residues" evidence="1">
    <location>
        <begin position="44"/>
        <end position="58"/>
    </location>
</feature>
<dbReference type="Proteomes" id="UP000185984">
    <property type="component" value="Unassembled WGS sequence"/>
</dbReference>
<organism evidence="2 3">
    <name type="scientific">Chroogloeocystis siderophila 5.2 s.c.1</name>
    <dbReference type="NCBI Taxonomy" id="247279"/>
    <lineage>
        <taxon>Bacteria</taxon>
        <taxon>Bacillati</taxon>
        <taxon>Cyanobacteriota</taxon>
        <taxon>Cyanophyceae</taxon>
        <taxon>Oscillatoriophycideae</taxon>
        <taxon>Chroococcales</taxon>
        <taxon>Chroococcaceae</taxon>
        <taxon>Chroogloeocystis</taxon>
    </lineage>
</organism>
<evidence type="ECO:0000313" key="2">
    <source>
        <dbReference type="EMBL" id="OKH21282.1"/>
    </source>
</evidence>
<dbReference type="OrthoDB" id="426596at2"/>
<evidence type="ECO:0000256" key="1">
    <source>
        <dbReference type="SAM" id="MobiDB-lite"/>
    </source>
</evidence>
<comment type="caution">
    <text evidence="2">The sequence shown here is derived from an EMBL/GenBank/DDBJ whole genome shotgun (WGS) entry which is preliminary data.</text>
</comment>
<name>A0A1U7HCF1_9CHRO</name>
<feature type="region of interest" description="Disordered" evidence="1">
    <location>
        <begin position="44"/>
        <end position="67"/>
    </location>
</feature>